<comment type="caution">
    <text evidence="1">The sequence shown here is derived from an EMBL/GenBank/DDBJ whole genome shotgun (WGS) entry which is preliminary data.</text>
</comment>
<evidence type="ECO:0008006" key="3">
    <source>
        <dbReference type="Google" id="ProtNLM"/>
    </source>
</evidence>
<evidence type="ECO:0000313" key="1">
    <source>
        <dbReference type="EMBL" id="MFC5505874.1"/>
    </source>
</evidence>
<dbReference type="InterPro" id="IPR027417">
    <property type="entry name" value="P-loop_NTPase"/>
</dbReference>
<dbReference type="Proteomes" id="UP001596060">
    <property type="component" value="Unassembled WGS sequence"/>
</dbReference>
<proteinExistence type="predicted"/>
<name>A0ABW0NZK0_9HYPH</name>
<keyword evidence="2" id="KW-1185">Reference proteome</keyword>
<dbReference type="Gene3D" id="3.40.50.300">
    <property type="entry name" value="P-loop containing nucleotide triphosphate hydrolases"/>
    <property type="match status" value="1"/>
</dbReference>
<dbReference type="EMBL" id="JBHSLU010000025">
    <property type="protein sequence ID" value="MFC5505874.1"/>
    <property type="molecule type" value="Genomic_DNA"/>
</dbReference>
<sequence length="147" mass="15200">MLGAAGGGRTTFAVSQAAEILATDERRLVVIDTLGHGANSAIEGQGLGERSIFKIETSANLVLAVSRHLIASGGVACVIVDDLPGLDFGQGGDQWGRTKAVAGFVQSLSGIALAFKTSLILVDRSSDFGTRPPLGFRDEFVAEKQAA</sequence>
<evidence type="ECO:0000313" key="2">
    <source>
        <dbReference type="Proteomes" id="UP001596060"/>
    </source>
</evidence>
<dbReference type="RefSeq" id="WP_377816988.1">
    <property type="nucleotide sequence ID" value="NZ_JBHSLU010000025.1"/>
</dbReference>
<accession>A0ABW0NZK0</accession>
<reference evidence="2" key="1">
    <citation type="journal article" date="2019" name="Int. J. Syst. Evol. Microbiol.">
        <title>The Global Catalogue of Microorganisms (GCM) 10K type strain sequencing project: providing services to taxonomists for standard genome sequencing and annotation.</title>
        <authorList>
            <consortium name="The Broad Institute Genomics Platform"/>
            <consortium name="The Broad Institute Genome Sequencing Center for Infectious Disease"/>
            <person name="Wu L."/>
            <person name="Ma J."/>
        </authorList>
    </citation>
    <scope>NUCLEOTIDE SEQUENCE [LARGE SCALE GENOMIC DNA]</scope>
    <source>
        <strain evidence="2">CCUG 43117</strain>
    </source>
</reference>
<gene>
    <name evidence="1" type="ORF">ACFPN9_11450</name>
</gene>
<organism evidence="1 2">
    <name type="scientific">Bosea massiliensis</name>
    <dbReference type="NCBI Taxonomy" id="151419"/>
    <lineage>
        <taxon>Bacteria</taxon>
        <taxon>Pseudomonadati</taxon>
        <taxon>Pseudomonadota</taxon>
        <taxon>Alphaproteobacteria</taxon>
        <taxon>Hyphomicrobiales</taxon>
        <taxon>Boseaceae</taxon>
        <taxon>Bosea</taxon>
    </lineage>
</organism>
<protein>
    <recommendedName>
        <fullName evidence="3">AAA family ATPase</fullName>
    </recommendedName>
</protein>